<dbReference type="AlphaFoldDB" id="A0A2I1CDE3"/>
<accession>A0A2I1CDE3</accession>
<name>A0A2I1CDE3_ASPN1</name>
<keyword evidence="2" id="KW-1185">Reference proteome</keyword>
<sequence length="59" mass="6386">MRTADALAWGSGGQACSKLYAQCLLVSINHRKAMNGDPCFIRAQFRLQADSQLGLDSLS</sequence>
<comment type="caution">
    <text evidence="1">The sequence shown here is derived from an EMBL/GenBank/DDBJ whole genome shotgun (WGS) entry which is preliminary data.</text>
</comment>
<proteinExistence type="predicted"/>
<gene>
    <name evidence="1" type="ORF">P174DRAFT_138612</name>
</gene>
<evidence type="ECO:0000313" key="2">
    <source>
        <dbReference type="Proteomes" id="UP000234474"/>
    </source>
</evidence>
<dbReference type="RefSeq" id="XP_024684234.1">
    <property type="nucleotide sequence ID" value="XM_024821122.1"/>
</dbReference>
<evidence type="ECO:0000313" key="1">
    <source>
        <dbReference type="EMBL" id="PKX95639.1"/>
    </source>
</evidence>
<dbReference type="PROSITE" id="PS51257">
    <property type="entry name" value="PROKAR_LIPOPROTEIN"/>
    <property type="match status" value="1"/>
</dbReference>
<dbReference type="EMBL" id="MSZS01000003">
    <property type="protein sequence ID" value="PKX95639.1"/>
    <property type="molecule type" value="Genomic_DNA"/>
</dbReference>
<protein>
    <submittedName>
        <fullName evidence="1">Uncharacterized protein</fullName>
    </submittedName>
</protein>
<dbReference type="Proteomes" id="UP000234474">
    <property type="component" value="Unassembled WGS sequence"/>
</dbReference>
<dbReference type="VEuPathDB" id="FungiDB:P174DRAFT_138612"/>
<reference evidence="2" key="1">
    <citation type="journal article" date="2018" name="Proc. Natl. Acad. Sci. U.S.A.">
        <title>Linking secondary metabolites to gene clusters through genome sequencing of six diverse Aspergillus species.</title>
        <authorList>
            <person name="Kaerboelling I."/>
            <person name="Vesth T.C."/>
            <person name="Frisvad J.C."/>
            <person name="Nybo J.L."/>
            <person name="Theobald S."/>
            <person name="Kuo A."/>
            <person name="Bowyer P."/>
            <person name="Matsuda Y."/>
            <person name="Mondo S."/>
            <person name="Lyhne E.K."/>
            <person name="Kogle M.E."/>
            <person name="Clum A."/>
            <person name="Lipzen A."/>
            <person name="Salamov A."/>
            <person name="Ngan C.Y."/>
            <person name="Daum C."/>
            <person name="Chiniquy J."/>
            <person name="Barry K."/>
            <person name="LaButti K."/>
            <person name="Haridas S."/>
            <person name="Simmons B.A."/>
            <person name="Magnuson J.K."/>
            <person name="Mortensen U.H."/>
            <person name="Larsen T.O."/>
            <person name="Grigoriev I.V."/>
            <person name="Baker S.E."/>
            <person name="Andersen M.R."/>
        </authorList>
    </citation>
    <scope>NUCLEOTIDE SEQUENCE [LARGE SCALE GENOMIC DNA]</scope>
    <source>
        <strain evidence="2">IBT 16806</strain>
    </source>
</reference>
<dbReference type="GeneID" id="36528448"/>
<organism evidence="1 2">
    <name type="scientific">Aspergillus novofumigatus (strain IBT 16806)</name>
    <dbReference type="NCBI Taxonomy" id="1392255"/>
    <lineage>
        <taxon>Eukaryota</taxon>
        <taxon>Fungi</taxon>
        <taxon>Dikarya</taxon>
        <taxon>Ascomycota</taxon>
        <taxon>Pezizomycotina</taxon>
        <taxon>Eurotiomycetes</taxon>
        <taxon>Eurotiomycetidae</taxon>
        <taxon>Eurotiales</taxon>
        <taxon>Aspergillaceae</taxon>
        <taxon>Aspergillus</taxon>
        <taxon>Aspergillus subgen. Fumigati</taxon>
    </lineage>
</organism>